<dbReference type="GO" id="GO:0005737">
    <property type="term" value="C:cytoplasm"/>
    <property type="evidence" value="ECO:0007669"/>
    <property type="project" value="TreeGrafter"/>
</dbReference>
<comment type="caution">
    <text evidence="8">The sequence shown here is derived from an EMBL/GenBank/DDBJ whole genome shotgun (WGS) entry which is preliminary data.</text>
</comment>
<dbReference type="InterPro" id="IPR028427">
    <property type="entry name" value="Met_Sox_Rdtase_MsrB"/>
</dbReference>
<accession>A0A498H3E1</accession>
<dbReference type="EMBL" id="LHQS01000002">
    <property type="protein sequence ID" value="RXE56600.1"/>
    <property type="molecule type" value="Genomic_DNA"/>
</dbReference>
<dbReference type="GO" id="GO:0030091">
    <property type="term" value="P:protein repair"/>
    <property type="evidence" value="ECO:0007669"/>
    <property type="project" value="InterPro"/>
</dbReference>
<keyword evidence="2 6" id="KW-0479">Metal-binding</keyword>
<feature type="binding site" evidence="6">
    <location>
        <position position="97"/>
    </location>
    <ligand>
        <name>Zn(2+)</name>
        <dbReference type="ChEBI" id="CHEBI:29105"/>
    </ligand>
</feature>
<comment type="similarity">
    <text evidence="1 6">Belongs to the MsrB Met sulfoxide reductase family.</text>
</comment>
<organism evidence="8 9">
    <name type="scientific">Methanoculleus taiwanensis</name>
    <dbReference type="NCBI Taxonomy" id="1550565"/>
    <lineage>
        <taxon>Archaea</taxon>
        <taxon>Methanobacteriati</taxon>
        <taxon>Methanobacteriota</taxon>
        <taxon>Stenosarchaea group</taxon>
        <taxon>Methanomicrobia</taxon>
        <taxon>Methanomicrobiales</taxon>
        <taxon>Methanomicrobiaceae</taxon>
        <taxon>Methanoculleus</taxon>
    </lineage>
</organism>
<protein>
    <recommendedName>
        <fullName evidence="6">Peptide methionine sulfoxide reductase MsrB</fullName>
        <ecNumber evidence="6">1.8.4.12</ecNumber>
    </recommendedName>
    <alternativeName>
        <fullName evidence="6">Peptide-methionine (R)-S-oxide reductase</fullName>
    </alternativeName>
</protein>
<dbReference type="GO" id="GO:0033743">
    <property type="term" value="F:peptide-methionine (R)-S-oxide reductase activity"/>
    <property type="evidence" value="ECO:0007669"/>
    <property type="project" value="UniProtKB-UniRule"/>
</dbReference>
<keyword evidence="9" id="KW-1185">Reference proteome</keyword>
<evidence type="ECO:0000313" key="9">
    <source>
        <dbReference type="Proteomes" id="UP000290932"/>
    </source>
</evidence>
<dbReference type="EC" id="1.8.4.12" evidence="6"/>
<gene>
    <name evidence="6" type="primary">msrB</name>
    <name evidence="8" type="ORF">ABH15_09700</name>
</gene>
<dbReference type="InterPro" id="IPR011057">
    <property type="entry name" value="Mss4-like_sf"/>
</dbReference>
<dbReference type="NCBIfam" id="TIGR00357">
    <property type="entry name" value="peptide-methionine (R)-S-oxide reductase MsrB"/>
    <property type="match status" value="1"/>
</dbReference>
<feature type="binding site" evidence="6">
    <location>
        <position position="100"/>
    </location>
    <ligand>
        <name>Zn(2+)</name>
        <dbReference type="ChEBI" id="CHEBI:29105"/>
    </ligand>
</feature>
<feature type="active site" description="Nucleophile" evidence="6">
    <location>
        <position position="120"/>
    </location>
</feature>
<sequence>MVEKIRKTEEEWRELLTPQQFHVARQAGTETAFTGQYWNCKEKGLYQCVCCSTDLFSSEAKFESGTGWPSFSKPVSELNVATETDRSFFMTRTEVLCRRCDAHLGHVFDDGPPPTYKRYCMNSASLQFVPDTRTL</sequence>
<keyword evidence="4 6" id="KW-0560">Oxidoreductase</keyword>
<dbReference type="InterPro" id="IPR002579">
    <property type="entry name" value="Met_Sox_Rdtase_MsrB_dom"/>
</dbReference>
<evidence type="ECO:0000259" key="7">
    <source>
        <dbReference type="PROSITE" id="PS51790"/>
    </source>
</evidence>
<evidence type="ECO:0000256" key="5">
    <source>
        <dbReference type="ARBA" id="ARBA00048488"/>
    </source>
</evidence>
<evidence type="ECO:0000256" key="3">
    <source>
        <dbReference type="ARBA" id="ARBA00022833"/>
    </source>
</evidence>
<reference evidence="8 9" key="1">
    <citation type="journal article" date="2015" name="Int. J. Syst. Evol. Microbiol.">
        <title>Methanoculleus taiwanensis sp. nov., a methanogen isolated from deep marine sediment at the deformation front area near Taiwan.</title>
        <authorList>
            <person name="Weng C.Y."/>
            <person name="Chen S.C."/>
            <person name="Lai M.C."/>
            <person name="Wu S.Y."/>
            <person name="Lin S."/>
            <person name="Yang T.F."/>
            <person name="Chen P.C."/>
        </authorList>
    </citation>
    <scope>NUCLEOTIDE SEQUENCE [LARGE SCALE GENOMIC DNA]</scope>
    <source>
        <strain evidence="8 9">CYW4</strain>
    </source>
</reference>
<dbReference type="GO" id="GO:0008270">
    <property type="term" value="F:zinc ion binding"/>
    <property type="evidence" value="ECO:0007669"/>
    <property type="project" value="UniProtKB-UniRule"/>
</dbReference>
<feature type="binding site" evidence="6">
    <location>
        <position position="48"/>
    </location>
    <ligand>
        <name>Zn(2+)</name>
        <dbReference type="ChEBI" id="CHEBI:29105"/>
    </ligand>
</feature>
<dbReference type="SUPFAM" id="SSF51316">
    <property type="entry name" value="Mss4-like"/>
    <property type="match status" value="1"/>
</dbReference>
<evidence type="ECO:0000256" key="4">
    <source>
        <dbReference type="ARBA" id="ARBA00023002"/>
    </source>
</evidence>
<comment type="cofactor">
    <cofactor evidence="6">
        <name>Zn(2+)</name>
        <dbReference type="ChEBI" id="CHEBI:29105"/>
    </cofactor>
    <text evidence="6">Binds 1 zinc ion per subunit. The zinc ion is important for the structural integrity of the protein.</text>
</comment>
<evidence type="ECO:0000256" key="6">
    <source>
        <dbReference type="HAMAP-Rule" id="MF_01400"/>
    </source>
</evidence>
<dbReference type="Gene3D" id="2.170.150.20">
    <property type="entry name" value="Peptide methionine sulfoxide reductase"/>
    <property type="match status" value="1"/>
</dbReference>
<name>A0A498H3E1_9EURY</name>
<dbReference type="Pfam" id="PF01641">
    <property type="entry name" value="SelR"/>
    <property type="match status" value="1"/>
</dbReference>
<feature type="domain" description="MsrB" evidence="7">
    <location>
        <begin position="9"/>
        <end position="131"/>
    </location>
</feature>
<feature type="binding site" evidence="6">
    <location>
        <position position="51"/>
    </location>
    <ligand>
        <name>Zn(2+)</name>
        <dbReference type="ChEBI" id="CHEBI:29105"/>
    </ligand>
</feature>
<dbReference type="PANTHER" id="PTHR10173">
    <property type="entry name" value="METHIONINE SULFOXIDE REDUCTASE"/>
    <property type="match status" value="1"/>
</dbReference>
<dbReference type="AlphaFoldDB" id="A0A498H3E1"/>
<dbReference type="HAMAP" id="MF_01400">
    <property type="entry name" value="MsrB"/>
    <property type="match status" value="1"/>
</dbReference>
<dbReference type="GO" id="GO:0006979">
    <property type="term" value="P:response to oxidative stress"/>
    <property type="evidence" value="ECO:0007669"/>
    <property type="project" value="InterPro"/>
</dbReference>
<dbReference type="PANTHER" id="PTHR10173:SF52">
    <property type="entry name" value="METHIONINE-R-SULFOXIDE REDUCTASE B1"/>
    <property type="match status" value="1"/>
</dbReference>
<dbReference type="PROSITE" id="PS51790">
    <property type="entry name" value="MSRB"/>
    <property type="match status" value="1"/>
</dbReference>
<evidence type="ECO:0000256" key="2">
    <source>
        <dbReference type="ARBA" id="ARBA00022723"/>
    </source>
</evidence>
<evidence type="ECO:0000256" key="1">
    <source>
        <dbReference type="ARBA" id="ARBA00007174"/>
    </source>
</evidence>
<dbReference type="Proteomes" id="UP000290932">
    <property type="component" value="Unassembled WGS sequence"/>
</dbReference>
<keyword evidence="3 6" id="KW-0862">Zinc</keyword>
<evidence type="ECO:0000313" key="8">
    <source>
        <dbReference type="EMBL" id="RXE56600.1"/>
    </source>
</evidence>
<proteinExistence type="inferred from homology"/>
<comment type="catalytic activity">
    <reaction evidence="5 6">
        <text>L-methionyl-[protein] + [thioredoxin]-disulfide + H2O = L-methionyl-(R)-S-oxide-[protein] + [thioredoxin]-dithiol</text>
        <dbReference type="Rhea" id="RHEA:24164"/>
        <dbReference type="Rhea" id="RHEA-COMP:10698"/>
        <dbReference type="Rhea" id="RHEA-COMP:10700"/>
        <dbReference type="Rhea" id="RHEA-COMP:12313"/>
        <dbReference type="Rhea" id="RHEA-COMP:12314"/>
        <dbReference type="ChEBI" id="CHEBI:15377"/>
        <dbReference type="ChEBI" id="CHEBI:16044"/>
        <dbReference type="ChEBI" id="CHEBI:29950"/>
        <dbReference type="ChEBI" id="CHEBI:45764"/>
        <dbReference type="ChEBI" id="CHEBI:50058"/>
        <dbReference type="EC" id="1.8.4.12"/>
    </reaction>
</comment>
<dbReference type="FunFam" id="2.170.150.20:FF:000001">
    <property type="entry name" value="Peptide methionine sulfoxide reductase MsrB"/>
    <property type="match status" value="1"/>
</dbReference>